<gene>
    <name evidence="3" type="ORF">IPN02_14720</name>
</gene>
<name>A0A936ND26_9ACTN</name>
<comment type="caution">
    <text evidence="3">The sequence shown here is derived from an EMBL/GenBank/DDBJ whole genome shotgun (WGS) entry which is preliminary data.</text>
</comment>
<dbReference type="GO" id="GO:0016831">
    <property type="term" value="F:carboxy-lyase activity"/>
    <property type="evidence" value="ECO:0007669"/>
    <property type="project" value="InterPro"/>
</dbReference>
<dbReference type="Proteomes" id="UP000727993">
    <property type="component" value="Unassembled WGS sequence"/>
</dbReference>
<evidence type="ECO:0000313" key="3">
    <source>
        <dbReference type="EMBL" id="MBK9298053.1"/>
    </source>
</evidence>
<dbReference type="GO" id="GO:0016787">
    <property type="term" value="F:hydrolase activity"/>
    <property type="evidence" value="ECO:0007669"/>
    <property type="project" value="InterPro"/>
</dbReference>
<dbReference type="PANTHER" id="PTHR21240">
    <property type="entry name" value="2-AMINO-3-CARBOXYLMUCONATE-6-SEMIALDEHYDE DECARBOXYLASE"/>
    <property type="match status" value="1"/>
</dbReference>
<dbReference type="Pfam" id="PF04909">
    <property type="entry name" value="Amidohydro_2"/>
    <property type="match status" value="1"/>
</dbReference>
<protein>
    <submittedName>
        <fullName evidence="3">Amidohydrolase</fullName>
    </submittedName>
</protein>
<sequence length="405" mass="45401">MSLSYNTRQQGVIPRIISVDDHVIEPPDVWTSRLPAAYADRAPRIHIAPKGEMTLVEGAWVETPGDGDEMAAWWHFEGRRYQIKRMVACPGMPPEEVTMEGVTYDDIAPGCYDPVARLADMDLNHVEASLCFPNYPRFAGQMFSEIEDRTLGQLCIEAYNDFMVDEWAGGSGGRLIPLCVVPLWDPELAAAEIRRNAARGVRAVAFSELPSWLGLPSIHTRHWDPFFQACNETKTVLCMHIGSGTKTVTTSPDAPTVVAANLIACNSVASMIDWLFSGVFDRFPDIQLLYAESQIGWIPYFVERADDTWLTHQWAQGEERSERPPSEYYSKHISACFFKDTVGIDMLDQIGEDNVLFETDYPHQDGTFPNSKAVAEELFGHLPQRTINKIARGNAIKLLGLDFEP</sequence>
<accession>A0A936ND26</accession>
<dbReference type="EMBL" id="JADJZA010000008">
    <property type="protein sequence ID" value="MBK9298053.1"/>
    <property type="molecule type" value="Genomic_DNA"/>
</dbReference>
<dbReference type="PANTHER" id="PTHR21240:SF28">
    <property type="entry name" value="ISO-OROTATE DECARBOXYLASE (EUROFUNG)"/>
    <property type="match status" value="1"/>
</dbReference>
<dbReference type="InterPro" id="IPR032466">
    <property type="entry name" value="Metal_Hydrolase"/>
</dbReference>
<dbReference type="InterPro" id="IPR032465">
    <property type="entry name" value="ACMSD"/>
</dbReference>
<evidence type="ECO:0000313" key="4">
    <source>
        <dbReference type="Proteomes" id="UP000727993"/>
    </source>
</evidence>
<reference evidence="3 4" key="1">
    <citation type="submission" date="2020-10" db="EMBL/GenBank/DDBJ databases">
        <title>Connecting structure to function with the recovery of over 1000 high-quality activated sludge metagenome-assembled genomes encoding full-length rRNA genes using long-read sequencing.</title>
        <authorList>
            <person name="Singleton C.M."/>
            <person name="Petriglieri F."/>
            <person name="Kristensen J.M."/>
            <person name="Kirkegaard R.H."/>
            <person name="Michaelsen T.Y."/>
            <person name="Andersen M.H."/>
            <person name="Karst S.M."/>
            <person name="Dueholm M.S."/>
            <person name="Nielsen P.H."/>
            <person name="Albertsen M."/>
        </authorList>
    </citation>
    <scope>NUCLEOTIDE SEQUENCE [LARGE SCALE GENOMIC DNA]</scope>
    <source>
        <strain evidence="3">Lyne_18-Q3-R50-59_MAXAC.006</strain>
    </source>
</reference>
<keyword evidence="1" id="KW-0456">Lyase</keyword>
<dbReference type="SUPFAM" id="SSF51556">
    <property type="entry name" value="Metallo-dependent hydrolases"/>
    <property type="match status" value="1"/>
</dbReference>
<proteinExistence type="predicted"/>
<dbReference type="AlphaFoldDB" id="A0A936ND26"/>
<dbReference type="GO" id="GO:0019748">
    <property type="term" value="P:secondary metabolic process"/>
    <property type="evidence" value="ECO:0007669"/>
    <property type="project" value="TreeGrafter"/>
</dbReference>
<evidence type="ECO:0000256" key="1">
    <source>
        <dbReference type="ARBA" id="ARBA00023239"/>
    </source>
</evidence>
<evidence type="ECO:0000259" key="2">
    <source>
        <dbReference type="Pfam" id="PF04909"/>
    </source>
</evidence>
<dbReference type="GO" id="GO:0005737">
    <property type="term" value="C:cytoplasm"/>
    <property type="evidence" value="ECO:0007669"/>
    <property type="project" value="TreeGrafter"/>
</dbReference>
<feature type="domain" description="Amidohydrolase-related" evidence="2">
    <location>
        <begin position="109"/>
        <end position="401"/>
    </location>
</feature>
<organism evidence="3 4">
    <name type="scientific">Candidatus Neomicrothrix subdominans</name>
    <dbReference type="NCBI Taxonomy" id="2954438"/>
    <lineage>
        <taxon>Bacteria</taxon>
        <taxon>Bacillati</taxon>
        <taxon>Actinomycetota</taxon>
        <taxon>Acidimicrobiia</taxon>
        <taxon>Acidimicrobiales</taxon>
        <taxon>Microthrixaceae</taxon>
        <taxon>Candidatus Neomicrothrix</taxon>
    </lineage>
</organism>
<dbReference type="Gene3D" id="3.20.20.140">
    <property type="entry name" value="Metal-dependent hydrolases"/>
    <property type="match status" value="1"/>
</dbReference>
<dbReference type="InterPro" id="IPR006680">
    <property type="entry name" value="Amidohydro-rel"/>
</dbReference>